<feature type="short sequence motif" description="'HIGH' region" evidence="11">
    <location>
        <begin position="125"/>
        <end position="135"/>
    </location>
</feature>
<evidence type="ECO:0000256" key="6">
    <source>
        <dbReference type="ARBA" id="ARBA00022741"/>
    </source>
</evidence>
<keyword evidence="7 11" id="KW-0067">ATP-binding</keyword>
<dbReference type="FunFam" id="3.40.50.620:FF:000062">
    <property type="entry name" value="Arginine--tRNA ligase"/>
    <property type="match status" value="1"/>
</dbReference>
<dbReference type="SUPFAM" id="SSF52374">
    <property type="entry name" value="Nucleotidylyl transferase"/>
    <property type="match status" value="1"/>
</dbReference>
<dbReference type="GO" id="GO:0005737">
    <property type="term" value="C:cytoplasm"/>
    <property type="evidence" value="ECO:0007669"/>
    <property type="project" value="UniProtKB-SubCell"/>
</dbReference>
<dbReference type="EC" id="6.1.1.19" evidence="11"/>
<dbReference type="EMBL" id="OBEI01000009">
    <property type="protein sequence ID" value="SNZ10165.1"/>
    <property type="molecule type" value="Genomic_DNA"/>
</dbReference>
<dbReference type="HAMAP" id="MF_00123">
    <property type="entry name" value="Arg_tRNA_synth"/>
    <property type="match status" value="1"/>
</dbReference>
<dbReference type="Gene3D" id="3.30.1360.70">
    <property type="entry name" value="Arginyl tRNA synthetase N-terminal domain"/>
    <property type="match status" value="1"/>
</dbReference>
<evidence type="ECO:0000256" key="3">
    <source>
        <dbReference type="ARBA" id="ARBA00011245"/>
    </source>
</evidence>
<dbReference type="AlphaFoldDB" id="A0A285NL31"/>
<dbReference type="GO" id="GO:0004814">
    <property type="term" value="F:arginine-tRNA ligase activity"/>
    <property type="evidence" value="ECO:0007669"/>
    <property type="project" value="UniProtKB-UniRule"/>
</dbReference>
<evidence type="ECO:0000256" key="4">
    <source>
        <dbReference type="ARBA" id="ARBA00022490"/>
    </source>
</evidence>
<evidence type="ECO:0000256" key="5">
    <source>
        <dbReference type="ARBA" id="ARBA00022598"/>
    </source>
</evidence>
<dbReference type="SUPFAM" id="SSF55190">
    <property type="entry name" value="Arginyl-tRNA synthetase (ArgRS), N-terminal 'additional' domain"/>
    <property type="match status" value="1"/>
</dbReference>
<dbReference type="GO" id="GO:0005524">
    <property type="term" value="F:ATP binding"/>
    <property type="evidence" value="ECO:0007669"/>
    <property type="project" value="UniProtKB-UniRule"/>
</dbReference>
<keyword evidence="8 11" id="KW-0648">Protein biosynthesis</keyword>
<keyword evidence="4 11" id="KW-0963">Cytoplasm</keyword>
<dbReference type="InterPro" id="IPR005148">
    <property type="entry name" value="Arg-tRNA-synth_N"/>
</dbReference>
<dbReference type="OrthoDB" id="9805987at2"/>
<dbReference type="Pfam" id="PF03485">
    <property type="entry name" value="Arg_tRNA_synt_N"/>
    <property type="match status" value="1"/>
</dbReference>
<dbReference type="InterPro" id="IPR001278">
    <property type="entry name" value="Arg-tRNA-ligase"/>
</dbReference>
<dbReference type="InterPro" id="IPR014729">
    <property type="entry name" value="Rossmann-like_a/b/a_fold"/>
</dbReference>
<keyword evidence="6 11" id="KW-0547">Nucleotide-binding</keyword>
<dbReference type="SMART" id="SM00836">
    <property type="entry name" value="DALR_1"/>
    <property type="match status" value="1"/>
</dbReference>
<dbReference type="InterPro" id="IPR035684">
    <property type="entry name" value="ArgRS_core"/>
</dbReference>
<protein>
    <recommendedName>
        <fullName evidence="11">Arginine--tRNA ligase</fullName>
        <ecNumber evidence="11">6.1.1.19</ecNumber>
    </recommendedName>
    <alternativeName>
        <fullName evidence="11">Arginyl-tRNA synthetase</fullName>
        <shortName evidence="11">ArgRS</shortName>
    </alternativeName>
</protein>
<evidence type="ECO:0000259" key="13">
    <source>
        <dbReference type="SMART" id="SM00836"/>
    </source>
</evidence>
<dbReference type="InterPro" id="IPR008909">
    <property type="entry name" value="DALR_anticod-bd"/>
</dbReference>
<evidence type="ECO:0000256" key="2">
    <source>
        <dbReference type="ARBA" id="ARBA00005594"/>
    </source>
</evidence>
<evidence type="ECO:0000256" key="11">
    <source>
        <dbReference type="HAMAP-Rule" id="MF_00123"/>
    </source>
</evidence>
<evidence type="ECO:0000313" key="15">
    <source>
        <dbReference type="EMBL" id="SNZ10165.1"/>
    </source>
</evidence>
<dbReference type="GO" id="GO:0006420">
    <property type="term" value="P:arginyl-tRNA aminoacylation"/>
    <property type="evidence" value="ECO:0007669"/>
    <property type="project" value="UniProtKB-UniRule"/>
</dbReference>
<dbReference type="Pfam" id="PF00750">
    <property type="entry name" value="tRNA-synt_1d"/>
    <property type="match status" value="1"/>
</dbReference>
<proteinExistence type="inferred from homology"/>
<dbReference type="Gene3D" id="1.10.730.10">
    <property type="entry name" value="Isoleucyl-tRNA Synthetase, Domain 1"/>
    <property type="match status" value="1"/>
</dbReference>
<evidence type="ECO:0000259" key="14">
    <source>
        <dbReference type="SMART" id="SM01016"/>
    </source>
</evidence>
<comment type="subcellular location">
    <subcellularLocation>
        <location evidence="1 11">Cytoplasm</location>
    </subcellularLocation>
</comment>
<gene>
    <name evidence="11" type="primary">argS</name>
    <name evidence="15" type="ORF">SAMN06265182_1765</name>
</gene>
<dbReference type="InterPro" id="IPR009080">
    <property type="entry name" value="tRNAsynth_Ia_anticodon-bd"/>
</dbReference>
<dbReference type="PANTHER" id="PTHR11956:SF5">
    <property type="entry name" value="ARGININE--TRNA LIGASE, CYTOPLASMIC"/>
    <property type="match status" value="1"/>
</dbReference>
<reference evidence="16" key="1">
    <citation type="submission" date="2017-09" db="EMBL/GenBank/DDBJ databases">
        <authorList>
            <person name="Varghese N."/>
            <person name="Submissions S."/>
        </authorList>
    </citation>
    <scope>NUCLEOTIDE SEQUENCE [LARGE SCALE GENOMIC DNA]</scope>
    <source>
        <strain evidence="16">DSM 15103</strain>
    </source>
</reference>
<sequence length="553" mass="64848">MKEEIKNRIIEELKKHIPEVEQVKDKLKIDIPKEDRFGDLSINIAFLLSKYLKKKPVDIASEIKEIIQNLPYFSKVEVAGAGFINIFLSTEYYSDVLRQILEEKDRYGVAKEKNRGRINIEFVSANPTGPLHLGHGRGAVVGNVQSNLYEYIGYEVEREFYINDAGNQIKKLGESVYARFRQIEEPDYPFPEDGYHGEYIKEIAEHLYRYEREKILSFVDEKQAIDFCAEFAKELLLERIKNDLKEFGVEFDIWFSEKKLYTTGKVDEAIQFLKDKGMIYEKEGAVWVKTSLYGDDKDRVIIKSDGSYTYFAGDIAYHYDKFKRGYDFIVNVWGADHHGYFPRLKAAVMAFGVPENWIKVIFIQLVKLFRNGQEVKMSKRSGSFITLKELIEEVGKDAVIYFFLTKDSDTHLNFDIDLALKKSSENPVYYVQYAHARICSVFREAKEKYGFDPEEDFEGEIDLLKEEQERILMKHLAFIPDLIREAGEKQQPHKLTQITYQLASDFHYYYNNFKFLVKDDEKLMRARLFLLKAIREALRTLFRLMGITPVERM</sequence>
<dbReference type="SUPFAM" id="SSF47323">
    <property type="entry name" value="Anticodon-binding domain of a subclass of class I aminoacyl-tRNA synthetases"/>
    <property type="match status" value="1"/>
</dbReference>
<dbReference type="SMART" id="SM01016">
    <property type="entry name" value="Arg_tRNA_synt_N"/>
    <property type="match status" value="1"/>
</dbReference>
<dbReference type="CDD" id="cd00671">
    <property type="entry name" value="ArgRS_core"/>
    <property type="match status" value="1"/>
</dbReference>
<dbReference type="RefSeq" id="WP_097000921.1">
    <property type="nucleotide sequence ID" value="NZ_OBEI01000009.1"/>
</dbReference>
<evidence type="ECO:0000256" key="9">
    <source>
        <dbReference type="ARBA" id="ARBA00023146"/>
    </source>
</evidence>
<comment type="catalytic activity">
    <reaction evidence="10 11">
        <text>tRNA(Arg) + L-arginine + ATP = L-arginyl-tRNA(Arg) + AMP + diphosphate</text>
        <dbReference type="Rhea" id="RHEA:20301"/>
        <dbReference type="Rhea" id="RHEA-COMP:9658"/>
        <dbReference type="Rhea" id="RHEA-COMP:9673"/>
        <dbReference type="ChEBI" id="CHEBI:30616"/>
        <dbReference type="ChEBI" id="CHEBI:32682"/>
        <dbReference type="ChEBI" id="CHEBI:33019"/>
        <dbReference type="ChEBI" id="CHEBI:78442"/>
        <dbReference type="ChEBI" id="CHEBI:78513"/>
        <dbReference type="ChEBI" id="CHEBI:456215"/>
        <dbReference type="EC" id="6.1.1.19"/>
    </reaction>
</comment>
<comment type="subunit">
    <text evidence="3 11">Monomer.</text>
</comment>
<dbReference type="InterPro" id="IPR001412">
    <property type="entry name" value="aa-tRNA-synth_I_CS"/>
</dbReference>
<organism evidence="15 16">
    <name type="scientific">Persephonella hydrogeniphila</name>
    <dbReference type="NCBI Taxonomy" id="198703"/>
    <lineage>
        <taxon>Bacteria</taxon>
        <taxon>Pseudomonadati</taxon>
        <taxon>Aquificota</taxon>
        <taxon>Aquificia</taxon>
        <taxon>Aquificales</taxon>
        <taxon>Hydrogenothermaceae</taxon>
        <taxon>Persephonella</taxon>
    </lineage>
</organism>
<dbReference type="Pfam" id="PF05746">
    <property type="entry name" value="DALR_1"/>
    <property type="match status" value="1"/>
</dbReference>
<comment type="similarity">
    <text evidence="2 11 12">Belongs to the class-I aminoacyl-tRNA synthetase family.</text>
</comment>
<accession>A0A285NL31</accession>
<dbReference type="PROSITE" id="PS00178">
    <property type="entry name" value="AA_TRNA_LIGASE_I"/>
    <property type="match status" value="1"/>
</dbReference>
<evidence type="ECO:0000256" key="8">
    <source>
        <dbReference type="ARBA" id="ARBA00022917"/>
    </source>
</evidence>
<keyword evidence="16" id="KW-1185">Reference proteome</keyword>
<dbReference type="PANTHER" id="PTHR11956">
    <property type="entry name" value="ARGINYL-TRNA SYNTHETASE"/>
    <property type="match status" value="1"/>
</dbReference>
<keyword evidence="5 11" id="KW-0436">Ligase</keyword>
<keyword evidence="9 11" id="KW-0030">Aminoacyl-tRNA synthetase</keyword>
<evidence type="ECO:0000313" key="16">
    <source>
        <dbReference type="Proteomes" id="UP000219036"/>
    </source>
</evidence>
<dbReference type="NCBIfam" id="TIGR00456">
    <property type="entry name" value="argS"/>
    <property type="match status" value="1"/>
</dbReference>
<feature type="domain" description="DALR anticodon binding" evidence="13">
    <location>
        <begin position="431"/>
        <end position="553"/>
    </location>
</feature>
<evidence type="ECO:0000256" key="7">
    <source>
        <dbReference type="ARBA" id="ARBA00022840"/>
    </source>
</evidence>
<dbReference type="PRINTS" id="PR01038">
    <property type="entry name" value="TRNASYNTHARG"/>
</dbReference>
<evidence type="ECO:0000256" key="1">
    <source>
        <dbReference type="ARBA" id="ARBA00004496"/>
    </source>
</evidence>
<name>A0A285NL31_9AQUI</name>
<dbReference type="Gene3D" id="3.40.50.620">
    <property type="entry name" value="HUPs"/>
    <property type="match status" value="1"/>
</dbReference>
<dbReference type="InterPro" id="IPR036695">
    <property type="entry name" value="Arg-tRNA-synth_N_sf"/>
</dbReference>
<dbReference type="Proteomes" id="UP000219036">
    <property type="component" value="Unassembled WGS sequence"/>
</dbReference>
<evidence type="ECO:0000256" key="12">
    <source>
        <dbReference type="RuleBase" id="RU363038"/>
    </source>
</evidence>
<dbReference type="FunFam" id="1.10.730.10:FF:000008">
    <property type="entry name" value="Arginine--tRNA ligase"/>
    <property type="match status" value="1"/>
</dbReference>
<feature type="domain" description="Arginyl tRNA synthetase N-terminal" evidence="14">
    <location>
        <begin position="3"/>
        <end position="88"/>
    </location>
</feature>
<evidence type="ECO:0000256" key="10">
    <source>
        <dbReference type="ARBA" id="ARBA00049339"/>
    </source>
</evidence>